<gene>
    <name evidence="2" type="ORF">FEN17_05190</name>
</gene>
<name>A0A5R9L3L9_9BACT</name>
<evidence type="ECO:0000259" key="1">
    <source>
        <dbReference type="Pfam" id="PF09917"/>
    </source>
</evidence>
<evidence type="ECO:0000313" key="3">
    <source>
        <dbReference type="Proteomes" id="UP000306402"/>
    </source>
</evidence>
<dbReference type="Proteomes" id="UP000306402">
    <property type="component" value="Unassembled WGS sequence"/>
</dbReference>
<dbReference type="Pfam" id="PF09917">
    <property type="entry name" value="DUF2147"/>
    <property type="match status" value="1"/>
</dbReference>
<dbReference type="PANTHER" id="PTHR36919:SF2">
    <property type="entry name" value="BLL6627 PROTEIN"/>
    <property type="match status" value="1"/>
</dbReference>
<protein>
    <submittedName>
        <fullName evidence="2">DUF2147 domain-containing protein</fullName>
    </submittedName>
</protein>
<evidence type="ECO:0000313" key="2">
    <source>
        <dbReference type="EMBL" id="TLV03008.1"/>
    </source>
</evidence>
<accession>A0A5R9L3L9</accession>
<keyword evidence="3" id="KW-1185">Reference proteome</keyword>
<dbReference type="Gene3D" id="2.40.128.520">
    <property type="match status" value="1"/>
</dbReference>
<dbReference type="PANTHER" id="PTHR36919">
    <property type="entry name" value="BLR1215 PROTEIN"/>
    <property type="match status" value="1"/>
</dbReference>
<dbReference type="OrthoDB" id="9814399at2"/>
<comment type="caution">
    <text evidence="2">The sequence shown here is derived from an EMBL/GenBank/DDBJ whole genome shotgun (WGS) entry which is preliminary data.</text>
</comment>
<dbReference type="InterPro" id="IPR019223">
    <property type="entry name" value="DUF2147"/>
</dbReference>
<proteinExistence type="predicted"/>
<feature type="domain" description="DUF2147" evidence="1">
    <location>
        <begin position="29"/>
        <end position="143"/>
    </location>
</feature>
<dbReference type="AlphaFoldDB" id="A0A5R9L3L9"/>
<reference evidence="2 3" key="1">
    <citation type="submission" date="2019-05" db="EMBL/GenBank/DDBJ databases">
        <authorList>
            <person name="Qu J.-H."/>
        </authorList>
    </citation>
    <scope>NUCLEOTIDE SEQUENCE [LARGE SCALE GENOMIC DNA]</scope>
    <source>
        <strain evidence="2 3">T17</strain>
    </source>
</reference>
<organism evidence="2 3">
    <name type="scientific">Dyadobacter luticola</name>
    <dbReference type="NCBI Taxonomy" id="1979387"/>
    <lineage>
        <taxon>Bacteria</taxon>
        <taxon>Pseudomonadati</taxon>
        <taxon>Bacteroidota</taxon>
        <taxon>Cytophagia</taxon>
        <taxon>Cytophagales</taxon>
        <taxon>Spirosomataceae</taxon>
        <taxon>Dyadobacter</taxon>
    </lineage>
</organism>
<dbReference type="EMBL" id="VCEJ01000002">
    <property type="protein sequence ID" value="TLV03008.1"/>
    <property type="molecule type" value="Genomic_DNA"/>
</dbReference>
<sequence>MYKIIFTILFLSAYQFASGQNLPGDKIVGEWMNEEKDSKIEIYKVGSEYFGKLLWTDELFEADGVTSKKDVRNSDEKLRTRNLLQVDILQGFVFDEDTWDDGKMYDPKSGKTYNCIMKLREKLLEIRSYIGIPLFGRSTYWQRQPKEQL</sequence>